<proteinExistence type="predicted"/>
<evidence type="ECO:0000313" key="1">
    <source>
        <dbReference type="EMBL" id="GGP64774.1"/>
    </source>
</evidence>
<dbReference type="AlphaFoldDB" id="A0A918AP05"/>
<dbReference type="RefSeq" id="WP_189224970.1">
    <property type="nucleotide sequence ID" value="NZ_BMRG01000008.1"/>
</dbReference>
<reference evidence="1" key="2">
    <citation type="submission" date="2020-09" db="EMBL/GenBank/DDBJ databases">
        <authorList>
            <person name="Sun Q."/>
            <person name="Ohkuma M."/>
        </authorList>
    </citation>
    <scope>NUCLEOTIDE SEQUENCE</scope>
    <source>
        <strain evidence="1">JCM 3313</strain>
    </source>
</reference>
<name>A0A918AP05_9PSEU</name>
<evidence type="ECO:0000313" key="2">
    <source>
        <dbReference type="Proteomes" id="UP000639606"/>
    </source>
</evidence>
<organism evidence="1 2">
    <name type="scientific">Saccharothrix coeruleofusca</name>
    <dbReference type="NCBI Taxonomy" id="33919"/>
    <lineage>
        <taxon>Bacteria</taxon>
        <taxon>Bacillati</taxon>
        <taxon>Actinomycetota</taxon>
        <taxon>Actinomycetes</taxon>
        <taxon>Pseudonocardiales</taxon>
        <taxon>Pseudonocardiaceae</taxon>
        <taxon>Saccharothrix</taxon>
    </lineage>
</organism>
<protein>
    <submittedName>
        <fullName evidence="1">Uncharacterized protein</fullName>
    </submittedName>
</protein>
<reference evidence="1" key="1">
    <citation type="journal article" date="2014" name="Int. J. Syst. Evol. Microbiol.">
        <title>Complete genome sequence of Corynebacterium casei LMG S-19264T (=DSM 44701T), isolated from a smear-ripened cheese.</title>
        <authorList>
            <consortium name="US DOE Joint Genome Institute (JGI-PGF)"/>
            <person name="Walter F."/>
            <person name="Albersmeier A."/>
            <person name="Kalinowski J."/>
            <person name="Ruckert C."/>
        </authorList>
    </citation>
    <scope>NUCLEOTIDE SEQUENCE</scope>
    <source>
        <strain evidence="1">JCM 3313</strain>
    </source>
</reference>
<comment type="caution">
    <text evidence="1">The sequence shown here is derived from an EMBL/GenBank/DDBJ whole genome shotgun (WGS) entry which is preliminary data.</text>
</comment>
<dbReference type="EMBL" id="BMRG01000008">
    <property type="protein sequence ID" value="GGP64774.1"/>
    <property type="molecule type" value="Genomic_DNA"/>
</dbReference>
<keyword evidence="2" id="KW-1185">Reference proteome</keyword>
<gene>
    <name evidence="1" type="ORF">GCM10010185_41680</name>
</gene>
<sequence>MSAQTVVRPVATPEEQAVLHELMAEPEAAISDAPLYSPQSAGLLLLGLLLSPEVPKEPKDK</sequence>
<accession>A0A918AP05</accession>
<dbReference type="Proteomes" id="UP000639606">
    <property type="component" value="Unassembled WGS sequence"/>
</dbReference>